<evidence type="ECO:0000259" key="1">
    <source>
        <dbReference type="PROSITE" id="PS50883"/>
    </source>
</evidence>
<feature type="domain" description="EAL" evidence="1">
    <location>
        <begin position="1"/>
        <end position="247"/>
    </location>
</feature>
<dbReference type="EMBL" id="CP068570">
    <property type="protein sequence ID" value="QQZ50022.1"/>
    <property type="molecule type" value="Genomic_DNA"/>
</dbReference>
<dbReference type="Gene3D" id="3.20.20.450">
    <property type="entry name" value="EAL domain"/>
    <property type="match status" value="1"/>
</dbReference>
<dbReference type="InterPro" id="IPR001633">
    <property type="entry name" value="EAL_dom"/>
</dbReference>
<dbReference type="CDD" id="cd01948">
    <property type="entry name" value="EAL"/>
    <property type="match status" value="1"/>
</dbReference>
<dbReference type="SUPFAM" id="SSF141868">
    <property type="entry name" value="EAL domain-like"/>
    <property type="match status" value="1"/>
</dbReference>
<sequence length="254" mass="28419">MSGMLWAIRSGHIELYHQPKFDLRSRTVNAVEGLVRWRHPTRGLLRPDLFIPMAEETGHIRTLTDWVLRQAIEDQAKLAKQGHMVEMSVNISGRLLGDRDFADLVDRLAPTAVGKLCFEITETAVIENPDIAFEVLDRFREAGVSISIDDFGTGLSSLAYLKQIRGQELKIDRSLIKDVTESQRDALIVRSTIDLAHSLGLKVTAEGVEKADAFQLLAAMGCDAIQGYLIAKPQPLNELLIFLRDDHETKRSFG</sequence>
<dbReference type="Pfam" id="PF00563">
    <property type="entry name" value="EAL"/>
    <property type="match status" value="1"/>
</dbReference>
<organism evidence="2">
    <name type="scientific">Phenylobacterium glaciei</name>
    <dbReference type="NCBI Taxonomy" id="2803784"/>
    <lineage>
        <taxon>Bacteria</taxon>
        <taxon>Pseudomonadati</taxon>
        <taxon>Pseudomonadota</taxon>
        <taxon>Alphaproteobacteria</taxon>
        <taxon>Caulobacterales</taxon>
        <taxon>Caulobacteraceae</taxon>
        <taxon>Phenylobacterium</taxon>
    </lineage>
</organism>
<gene>
    <name evidence="2" type="ORF">JKL49_25870</name>
</gene>
<dbReference type="GO" id="GO:0071111">
    <property type="term" value="F:cyclic-guanylate-specific phosphodiesterase activity"/>
    <property type="evidence" value="ECO:0007669"/>
    <property type="project" value="InterPro"/>
</dbReference>
<dbReference type="AlphaFoldDB" id="A0A974P306"/>
<dbReference type="PANTHER" id="PTHR33121">
    <property type="entry name" value="CYCLIC DI-GMP PHOSPHODIESTERASE PDEF"/>
    <property type="match status" value="1"/>
</dbReference>
<reference evidence="2" key="1">
    <citation type="submission" date="2021-01" db="EMBL/GenBank/DDBJ databases">
        <title>Genome sequence of Phenylobacterium sp. 20VBR1 isolated from a valley glaceir, Ny-Alesund, Svalbard.</title>
        <authorList>
            <person name="Thomas F.A."/>
            <person name="Krishnan K.P."/>
            <person name="Sinha R.K."/>
        </authorList>
    </citation>
    <scope>NUCLEOTIDE SEQUENCE</scope>
    <source>
        <strain evidence="2">20VBR1</strain>
    </source>
</reference>
<dbReference type="SMART" id="SM00052">
    <property type="entry name" value="EAL"/>
    <property type="match status" value="1"/>
</dbReference>
<proteinExistence type="predicted"/>
<evidence type="ECO:0000313" key="2">
    <source>
        <dbReference type="EMBL" id="QQZ50022.1"/>
    </source>
</evidence>
<accession>A0A974P306</accession>
<dbReference type="InterPro" id="IPR050706">
    <property type="entry name" value="Cyclic-di-GMP_PDE-like"/>
</dbReference>
<dbReference type="PANTHER" id="PTHR33121:SF70">
    <property type="entry name" value="SIGNALING PROTEIN YKOW"/>
    <property type="match status" value="1"/>
</dbReference>
<dbReference type="InterPro" id="IPR035919">
    <property type="entry name" value="EAL_sf"/>
</dbReference>
<dbReference type="PROSITE" id="PS50883">
    <property type="entry name" value="EAL"/>
    <property type="match status" value="1"/>
</dbReference>
<protein>
    <submittedName>
        <fullName evidence="2">EAL domain-containing protein</fullName>
    </submittedName>
</protein>
<name>A0A974P306_9CAUL</name>